<evidence type="ECO:0000313" key="1">
    <source>
        <dbReference type="EMBL" id="MDO1514543.1"/>
    </source>
</evidence>
<comment type="caution">
    <text evidence="1">The sequence shown here is derived from an EMBL/GenBank/DDBJ whole genome shotgun (WGS) entry which is preliminary data.</text>
</comment>
<proteinExistence type="predicted"/>
<keyword evidence="2" id="KW-1185">Reference proteome</keyword>
<dbReference type="Proteomes" id="UP001168579">
    <property type="component" value="Unassembled WGS sequence"/>
</dbReference>
<protein>
    <submittedName>
        <fullName evidence="1">Uncharacterized protein</fullName>
    </submittedName>
</protein>
<evidence type="ECO:0000313" key="2">
    <source>
        <dbReference type="Proteomes" id="UP001168579"/>
    </source>
</evidence>
<gene>
    <name evidence="1" type="ORF">Q2T41_17960</name>
</gene>
<dbReference type="RefSeq" id="WP_304437200.1">
    <property type="nucleotide sequence ID" value="NZ_JAUKUC010000001.1"/>
</dbReference>
<reference evidence="1" key="1">
    <citation type="journal article" date="2014" name="Int. J. Syst. Evol. Microbiol.">
        <title>Complete genome of a new Firmicutes species belonging to the dominant human colonic microbiota ('Ruminococcus bicirculans') reveals two chromosomes and a selective capacity to utilize plant glucans.</title>
        <authorList>
            <consortium name="NISC Comparative Sequencing Program"/>
            <person name="Wegmann U."/>
            <person name="Louis P."/>
            <person name="Goesmann A."/>
            <person name="Henrissat B."/>
            <person name="Duncan S.H."/>
            <person name="Flint H.J."/>
        </authorList>
    </citation>
    <scope>NUCLEOTIDE SEQUENCE</scope>
    <source>
        <strain evidence="1">CECT 8869</strain>
    </source>
</reference>
<accession>A0ABT8RV77</accession>
<reference evidence="1" key="2">
    <citation type="submission" date="2023-06" db="EMBL/GenBank/DDBJ databases">
        <authorList>
            <person name="Lucena T."/>
            <person name="Sun Q."/>
        </authorList>
    </citation>
    <scope>NUCLEOTIDE SEQUENCE</scope>
    <source>
        <strain evidence="1">CECT 8869</strain>
    </source>
</reference>
<name>A0ABT8RV77_9FLAO</name>
<sequence length="60" mass="6947">MKYSLFATIVFLLVIINVSAQTIEWEEREFEISDVKATIVELEGEKVLKVERDLTSLPFD</sequence>
<dbReference type="EMBL" id="JAUKUC010000001">
    <property type="protein sequence ID" value="MDO1514543.1"/>
    <property type="molecule type" value="Genomic_DNA"/>
</dbReference>
<organism evidence="1 2">
    <name type="scientific">Maribacter confluentis</name>
    <dbReference type="NCBI Taxonomy" id="1656093"/>
    <lineage>
        <taxon>Bacteria</taxon>
        <taxon>Pseudomonadati</taxon>
        <taxon>Bacteroidota</taxon>
        <taxon>Flavobacteriia</taxon>
        <taxon>Flavobacteriales</taxon>
        <taxon>Flavobacteriaceae</taxon>
        <taxon>Maribacter</taxon>
    </lineage>
</organism>